<dbReference type="STRING" id="867904.Metho_2208"/>
<proteinExistence type="inferred from homology"/>
<dbReference type="EMBL" id="CP003362">
    <property type="protein sequence ID" value="AGB50371.1"/>
    <property type="molecule type" value="Genomic_DNA"/>
</dbReference>
<dbReference type="Pfam" id="PF01949">
    <property type="entry name" value="Endo_dU"/>
    <property type="match status" value="1"/>
</dbReference>
<evidence type="ECO:0000313" key="3">
    <source>
        <dbReference type="Proteomes" id="UP000010866"/>
    </source>
</evidence>
<dbReference type="GeneID" id="14406721"/>
<accession>L0KZ50</accession>
<dbReference type="OrthoDB" id="15207at2157"/>
<dbReference type="KEGG" id="mhz:Metho_2208"/>
<comment type="similarity">
    <text evidence="1">Belongs to the UPF0215 family.</text>
</comment>
<dbReference type="HOGENOM" id="CLU_095956_1_0_2"/>
<dbReference type="PANTHER" id="PTHR39518">
    <property type="entry name" value="UPF0215 PROTEIN MJ1150"/>
    <property type="match status" value="1"/>
</dbReference>
<keyword evidence="3" id="KW-1185">Reference proteome</keyword>
<name>L0KZ50_METHD</name>
<protein>
    <recommendedName>
        <fullName evidence="1">UPF0215 protein Metho_2208</fullName>
    </recommendedName>
</protein>
<gene>
    <name evidence="2" type="ordered locus">Metho_2208</name>
</gene>
<evidence type="ECO:0000313" key="2">
    <source>
        <dbReference type="EMBL" id="AGB50371.1"/>
    </source>
</evidence>
<dbReference type="HAMAP" id="MF_00582">
    <property type="entry name" value="UPF0215"/>
    <property type="match status" value="1"/>
</dbReference>
<dbReference type="PIRSF" id="PIRSF006380">
    <property type="entry name" value="UCP006380"/>
    <property type="match status" value="1"/>
</dbReference>
<dbReference type="PANTHER" id="PTHR39518:SF2">
    <property type="entry name" value="UPF0215 PROTEIN MJ1150"/>
    <property type="match status" value="1"/>
</dbReference>
<sequence>MYRSFHVKNEIRVLAIDDSALISDQIMIVGAFFRGGDWLDGVMRSYVKKDGMDSTDVITNMIMSSKHREQIRIIMLDGVTYAGFNPVDINLIWERTGLPIIAVMRCYPDLRKIEDALMHLPEPEKRMDTILRAGSITEVRPNPGSNPIYIQCAGIEAQHAAKIVKLTATRSNIPEPLRVAHLIATGIVLGESRGKA</sequence>
<reference evidence="3" key="1">
    <citation type="submission" date="2012-02" db="EMBL/GenBank/DDBJ databases">
        <title>Complete sequence of chromosome of Methanomethylovorans hollandica DSM 15978.</title>
        <authorList>
            <person name="Lucas S."/>
            <person name="Copeland A."/>
            <person name="Lapidus A."/>
            <person name="Glavina del Rio T."/>
            <person name="Dalin E."/>
            <person name="Tice H."/>
            <person name="Bruce D."/>
            <person name="Goodwin L."/>
            <person name="Pitluck S."/>
            <person name="Peters L."/>
            <person name="Mikhailova N."/>
            <person name="Held B."/>
            <person name="Kyrpides N."/>
            <person name="Mavromatis K."/>
            <person name="Ivanova N."/>
            <person name="Brettin T."/>
            <person name="Detter J.C."/>
            <person name="Han C."/>
            <person name="Larimer F."/>
            <person name="Land M."/>
            <person name="Hauser L."/>
            <person name="Markowitz V."/>
            <person name="Cheng J.-F."/>
            <person name="Hugenholtz P."/>
            <person name="Woyke T."/>
            <person name="Wu D."/>
            <person name="Spring S."/>
            <person name="Schroeder M."/>
            <person name="Brambilla E."/>
            <person name="Klenk H.-P."/>
            <person name="Eisen J.A."/>
        </authorList>
    </citation>
    <scope>NUCLEOTIDE SEQUENCE [LARGE SCALE GENOMIC DNA]</scope>
    <source>
        <strain evidence="3">DSM 15978 / NBRC 107637 / DMS1</strain>
    </source>
</reference>
<dbReference type="InterPro" id="IPR002802">
    <property type="entry name" value="Endo_dU"/>
</dbReference>
<dbReference type="Proteomes" id="UP000010866">
    <property type="component" value="Chromosome"/>
</dbReference>
<dbReference type="AlphaFoldDB" id="L0KZ50"/>
<organism evidence="2 3">
    <name type="scientific">Methanomethylovorans hollandica (strain DSM 15978 / NBRC 107637 / DMS1)</name>
    <dbReference type="NCBI Taxonomy" id="867904"/>
    <lineage>
        <taxon>Archaea</taxon>
        <taxon>Methanobacteriati</taxon>
        <taxon>Methanobacteriota</taxon>
        <taxon>Stenosarchaea group</taxon>
        <taxon>Methanomicrobia</taxon>
        <taxon>Methanosarcinales</taxon>
        <taxon>Methanosarcinaceae</taxon>
        <taxon>Methanomethylovorans</taxon>
    </lineage>
</organism>
<evidence type="ECO:0000256" key="1">
    <source>
        <dbReference type="HAMAP-Rule" id="MF_00582"/>
    </source>
</evidence>
<dbReference type="RefSeq" id="WP_015325536.1">
    <property type="nucleotide sequence ID" value="NC_019977.1"/>
</dbReference>
<dbReference type="NCBIfam" id="NF001977">
    <property type="entry name" value="PRK00766.1"/>
    <property type="match status" value="1"/>
</dbReference>
<dbReference type="Gene3D" id="3.30.2170.10">
    <property type="entry name" value="archaeoglobus fulgidus dsm 4304 superfamily"/>
    <property type="match status" value="1"/>
</dbReference>